<dbReference type="Proteomes" id="UP000789920">
    <property type="component" value="Unassembled WGS sequence"/>
</dbReference>
<accession>A0ACA9RGL1</accession>
<sequence>EIKNENQALKNKLALAEELLGVKGATGEVDGTPGGAVKCVDIGKNTKEAKAVNYSGPDIEARKRGEQNGLDTRVVHAVNDDTLARVKLKGIDGDSHKHWSMWFNPMQRVEPYQGLTCLAKLWKHSGGYPNTGAAWPSSVRAVRRKERMTSGRHGPYALGDTRATMSELLVIANQPCGGEYVLESCTHRPSSHESRRNKVSVREFADGFFIIKLSWFCLVLKDDKNVVKSGKSGQETKNQELNRKQTKNFPACPIF</sequence>
<dbReference type="EMBL" id="CAJVQC010052477">
    <property type="protein sequence ID" value="CAG8791618.1"/>
    <property type="molecule type" value="Genomic_DNA"/>
</dbReference>
<proteinExistence type="predicted"/>
<evidence type="ECO:0000313" key="1">
    <source>
        <dbReference type="EMBL" id="CAG8791618.1"/>
    </source>
</evidence>
<protein>
    <submittedName>
        <fullName evidence="1">26814_t:CDS:1</fullName>
    </submittedName>
</protein>
<reference evidence="1" key="1">
    <citation type="submission" date="2021-06" db="EMBL/GenBank/DDBJ databases">
        <authorList>
            <person name="Kallberg Y."/>
            <person name="Tangrot J."/>
            <person name="Rosling A."/>
        </authorList>
    </citation>
    <scope>NUCLEOTIDE SEQUENCE</scope>
    <source>
        <strain evidence="1">MA461A</strain>
    </source>
</reference>
<organism evidence="1 2">
    <name type="scientific">Racocetra persica</name>
    <dbReference type="NCBI Taxonomy" id="160502"/>
    <lineage>
        <taxon>Eukaryota</taxon>
        <taxon>Fungi</taxon>
        <taxon>Fungi incertae sedis</taxon>
        <taxon>Mucoromycota</taxon>
        <taxon>Glomeromycotina</taxon>
        <taxon>Glomeromycetes</taxon>
        <taxon>Diversisporales</taxon>
        <taxon>Gigasporaceae</taxon>
        <taxon>Racocetra</taxon>
    </lineage>
</organism>
<feature type="non-terminal residue" evidence="1">
    <location>
        <position position="1"/>
    </location>
</feature>
<name>A0ACA9RGL1_9GLOM</name>
<comment type="caution">
    <text evidence="1">The sequence shown here is derived from an EMBL/GenBank/DDBJ whole genome shotgun (WGS) entry which is preliminary data.</text>
</comment>
<evidence type="ECO:0000313" key="2">
    <source>
        <dbReference type="Proteomes" id="UP000789920"/>
    </source>
</evidence>
<keyword evidence="2" id="KW-1185">Reference proteome</keyword>
<gene>
    <name evidence="1" type="ORF">RPERSI_LOCUS19258</name>
</gene>